<dbReference type="GO" id="GO:0006811">
    <property type="term" value="P:monoatomic ion transport"/>
    <property type="evidence" value="ECO:0007669"/>
    <property type="project" value="InterPro"/>
</dbReference>
<reference evidence="2" key="1">
    <citation type="submission" date="2021-10" db="EMBL/GenBank/DDBJ databases">
        <title>Tropical sea cucumber genome reveals ecological adaptation and Cuvierian tubules defense mechanism.</title>
        <authorList>
            <person name="Chen T."/>
        </authorList>
    </citation>
    <scope>NUCLEOTIDE SEQUENCE</scope>
    <source>
        <strain evidence="2">Nanhai2018</strain>
        <tissue evidence="2">Muscle</tissue>
    </source>
</reference>
<dbReference type="Gene3D" id="1.20.58.390">
    <property type="entry name" value="Neurotransmitter-gated ion-channel transmembrane domain"/>
    <property type="match status" value="1"/>
</dbReference>
<dbReference type="InterPro" id="IPR036719">
    <property type="entry name" value="Neuro-gated_channel_TM_sf"/>
</dbReference>
<accession>A0A9Q1BSR4</accession>
<protein>
    <submittedName>
        <fullName evidence="2">Neuronal acetylcholine receptor subunit non-alpha-2</fullName>
    </submittedName>
</protein>
<dbReference type="GO" id="GO:0016020">
    <property type="term" value="C:membrane"/>
    <property type="evidence" value="ECO:0007669"/>
    <property type="project" value="InterPro"/>
</dbReference>
<dbReference type="Proteomes" id="UP001152320">
    <property type="component" value="Chromosome 12"/>
</dbReference>
<dbReference type="EMBL" id="JAIZAY010000012">
    <property type="protein sequence ID" value="KAJ8032192.1"/>
    <property type="molecule type" value="Genomic_DNA"/>
</dbReference>
<dbReference type="OrthoDB" id="6097796at2759"/>
<sequence length="186" mass="20875">MVLGLTVFQLLVADILPSARKQNPILSFYLIVALCLAGLTVPLSLLNIQIAYGDSKIFILKYSCLRTAFLEYLPKICSVPTYSERIKQLVTIKPRGSNEITRPEGTIAATEEDEATELAKELLKMEEFITNTDKTKIEARTVALVFDRICLVGFVICFTVSFVETILDFFGNPDVSYDFCEQPNFI</sequence>
<dbReference type="AlphaFoldDB" id="A0A9Q1BSR4"/>
<keyword evidence="1" id="KW-0812">Transmembrane</keyword>
<keyword evidence="1" id="KW-0472">Membrane</keyword>
<evidence type="ECO:0000256" key="1">
    <source>
        <dbReference type="SAM" id="Phobius"/>
    </source>
</evidence>
<name>A0A9Q1BSR4_HOLLE</name>
<organism evidence="2 3">
    <name type="scientific">Holothuria leucospilota</name>
    <name type="common">Black long sea cucumber</name>
    <name type="synonym">Mertensiothuria leucospilota</name>
    <dbReference type="NCBI Taxonomy" id="206669"/>
    <lineage>
        <taxon>Eukaryota</taxon>
        <taxon>Metazoa</taxon>
        <taxon>Echinodermata</taxon>
        <taxon>Eleutherozoa</taxon>
        <taxon>Echinozoa</taxon>
        <taxon>Holothuroidea</taxon>
        <taxon>Aspidochirotacea</taxon>
        <taxon>Aspidochirotida</taxon>
        <taxon>Holothuriidae</taxon>
        <taxon>Holothuria</taxon>
    </lineage>
</organism>
<evidence type="ECO:0000313" key="3">
    <source>
        <dbReference type="Proteomes" id="UP001152320"/>
    </source>
</evidence>
<keyword evidence="3" id="KW-1185">Reference proteome</keyword>
<feature type="transmembrane region" description="Helical" evidence="1">
    <location>
        <begin position="142"/>
        <end position="163"/>
    </location>
</feature>
<keyword evidence="1" id="KW-1133">Transmembrane helix</keyword>
<evidence type="ECO:0000313" key="2">
    <source>
        <dbReference type="EMBL" id="KAJ8032192.1"/>
    </source>
</evidence>
<dbReference type="InterPro" id="IPR038050">
    <property type="entry name" value="Neuro_actylchol_rec"/>
</dbReference>
<dbReference type="SUPFAM" id="SSF90112">
    <property type="entry name" value="Neurotransmitter-gated ion-channel transmembrane pore"/>
    <property type="match status" value="1"/>
</dbReference>
<gene>
    <name evidence="2" type="ORF">HOLleu_25647</name>
</gene>
<comment type="caution">
    <text evidence="2">The sequence shown here is derived from an EMBL/GenBank/DDBJ whole genome shotgun (WGS) entry which is preliminary data.</text>
</comment>
<proteinExistence type="predicted"/>
<keyword evidence="2" id="KW-0675">Receptor</keyword>
<feature type="transmembrane region" description="Helical" evidence="1">
    <location>
        <begin position="28"/>
        <end position="52"/>
    </location>
</feature>